<evidence type="ECO:0000313" key="3">
    <source>
        <dbReference type="EMBL" id="MFF0498540.1"/>
    </source>
</evidence>
<comment type="caution">
    <text evidence="3">The sequence shown here is derived from an EMBL/GenBank/DDBJ whole genome shotgun (WGS) entry which is preliminary data.</text>
</comment>
<dbReference type="Gene3D" id="3.30.2400.10">
    <property type="entry name" value="Major capsid protein gp5"/>
    <property type="match status" value="1"/>
</dbReference>
<dbReference type="NCBIfam" id="TIGR01554">
    <property type="entry name" value="major_cap_HK97"/>
    <property type="match status" value="1"/>
</dbReference>
<dbReference type="Proteomes" id="UP001601442">
    <property type="component" value="Unassembled WGS sequence"/>
</dbReference>
<feature type="domain" description="Phage capsid-like C-terminal" evidence="2">
    <location>
        <begin position="171"/>
        <end position="494"/>
    </location>
</feature>
<evidence type="ECO:0000259" key="2">
    <source>
        <dbReference type="Pfam" id="PF05065"/>
    </source>
</evidence>
<dbReference type="InterPro" id="IPR024455">
    <property type="entry name" value="Phage_capsid"/>
</dbReference>
<organism evidence="3 4">
    <name type="scientific">Nocardia aobensis</name>
    <dbReference type="NCBI Taxonomy" id="257277"/>
    <lineage>
        <taxon>Bacteria</taxon>
        <taxon>Bacillati</taxon>
        <taxon>Actinomycetota</taxon>
        <taxon>Actinomycetes</taxon>
        <taxon>Mycobacteriales</taxon>
        <taxon>Nocardiaceae</taxon>
        <taxon>Nocardia</taxon>
    </lineage>
</organism>
<proteinExistence type="predicted"/>
<accession>A0ABW6P5V9</accession>
<dbReference type="SUPFAM" id="SSF56563">
    <property type="entry name" value="Major capsid protein gp5"/>
    <property type="match status" value="1"/>
</dbReference>
<sequence length="499" mass="52809">MTTRQNLIEAGEAIRKSVADIMADKELTGAQRLEKLKAVEEDKKAYDAEVESANLVDSIKKGLPEEAASAAELKQKQAEDFGAGSNPYVTDFNPGRKRAQLAMALMKSAELKNAVDSVSGMVKKSFNHEFELSLKDATAAGNLMGEGLYGSTGPTAAGQNPFLPGAFGPGIMPTWIPGIVEQRFYGLTVADLFSSIPTTSPNLSYLVEATANFQAGAVAEGGLYPFSSGTFSRVYEQIGKIANAMEFSDEVLRDAPQLYSFLQSRLIEGIQRQEEVQLLAGGGVPGVNGLLNRSSGFTIGAGMSGLTATNVQIPAASTAGVGAVAATIATLTYGRKIQGTGTTGTAPTGQQIAEGILEGALDIQLGLFLNPNAIVINPVDFRTIRLAKDANNQYFGGSFFGRDYGYPGSESVDPFPGGQTLWNMRVVQTPAMPAGSILVGCFDPGVTQVARREGISMQMTNTNGSNFVNGEVTLRAEERLGLMVYRPKAFQLIQLVNAA</sequence>
<keyword evidence="4" id="KW-1185">Reference proteome</keyword>
<name>A0ABW6P5V9_9NOCA</name>
<comment type="subcellular location">
    <subcellularLocation>
        <location evidence="1">Virion</location>
    </subcellularLocation>
</comment>
<evidence type="ECO:0000256" key="1">
    <source>
        <dbReference type="ARBA" id="ARBA00004328"/>
    </source>
</evidence>
<dbReference type="Gene3D" id="3.30.2320.10">
    <property type="entry name" value="hypothetical protein PF0899 domain"/>
    <property type="match status" value="1"/>
</dbReference>
<reference evidence="3 4" key="1">
    <citation type="submission" date="2024-10" db="EMBL/GenBank/DDBJ databases">
        <title>The Natural Products Discovery Center: Release of the First 8490 Sequenced Strains for Exploring Actinobacteria Biosynthetic Diversity.</title>
        <authorList>
            <person name="Kalkreuter E."/>
            <person name="Kautsar S.A."/>
            <person name="Yang D."/>
            <person name="Bader C.D."/>
            <person name="Teijaro C.N."/>
            <person name="Fluegel L."/>
            <person name="Davis C.M."/>
            <person name="Simpson J.R."/>
            <person name="Lauterbach L."/>
            <person name="Steele A.D."/>
            <person name="Gui C."/>
            <person name="Meng S."/>
            <person name="Li G."/>
            <person name="Viehrig K."/>
            <person name="Ye F."/>
            <person name="Su P."/>
            <person name="Kiefer A.F."/>
            <person name="Nichols A."/>
            <person name="Cepeda A.J."/>
            <person name="Yan W."/>
            <person name="Fan B."/>
            <person name="Jiang Y."/>
            <person name="Adhikari A."/>
            <person name="Zheng C.-J."/>
            <person name="Schuster L."/>
            <person name="Cowan T.M."/>
            <person name="Smanski M.J."/>
            <person name="Chevrette M.G."/>
            <person name="De Carvalho L.P.S."/>
            <person name="Shen B."/>
        </authorList>
    </citation>
    <scope>NUCLEOTIDE SEQUENCE [LARGE SCALE GENOMIC DNA]</scope>
    <source>
        <strain evidence="3 4">NPDC004119</strain>
    </source>
</reference>
<gene>
    <name evidence="3" type="ORF">ACFYU5_19195</name>
</gene>
<protein>
    <submittedName>
        <fullName evidence="3">Phage major capsid protein</fullName>
    </submittedName>
</protein>
<dbReference type="EMBL" id="JBIAMT010000003">
    <property type="protein sequence ID" value="MFF0498540.1"/>
    <property type="molecule type" value="Genomic_DNA"/>
</dbReference>
<dbReference type="RefSeq" id="WP_387396095.1">
    <property type="nucleotide sequence ID" value="NZ_JBIAMT010000003.1"/>
</dbReference>
<dbReference type="InterPro" id="IPR054612">
    <property type="entry name" value="Phage_capsid-like_C"/>
</dbReference>
<evidence type="ECO:0000313" key="4">
    <source>
        <dbReference type="Proteomes" id="UP001601442"/>
    </source>
</evidence>
<dbReference type="Pfam" id="PF05065">
    <property type="entry name" value="Phage_capsid"/>
    <property type="match status" value="1"/>
</dbReference>